<dbReference type="AlphaFoldDB" id="A0A8J3GIM5"/>
<organism evidence="1 2">
    <name type="scientific">Tianweitania populi</name>
    <dbReference type="NCBI Taxonomy" id="1607949"/>
    <lineage>
        <taxon>Bacteria</taxon>
        <taxon>Pseudomonadati</taxon>
        <taxon>Pseudomonadota</taxon>
        <taxon>Alphaproteobacteria</taxon>
        <taxon>Hyphomicrobiales</taxon>
        <taxon>Phyllobacteriaceae</taxon>
        <taxon>Tianweitania</taxon>
    </lineage>
</organism>
<accession>A0A8J3GIM5</accession>
<name>A0A8J3GIM5_9HYPH</name>
<proteinExistence type="predicted"/>
<keyword evidence="2" id="KW-1185">Reference proteome</keyword>
<reference evidence="1" key="2">
    <citation type="submission" date="2020-09" db="EMBL/GenBank/DDBJ databases">
        <authorList>
            <person name="Sun Q."/>
            <person name="Kim S."/>
        </authorList>
    </citation>
    <scope>NUCLEOTIDE SEQUENCE</scope>
    <source>
        <strain evidence="1">KCTC 42249</strain>
    </source>
</reference>
<evidence type="ECO:0000313" key="1">
    <source>
        <dbReference type="EMBL" id="GHD05368.1"/>
    </source>
</evidence>
<dbReference type="RefSeq" id="WP_189500899.1">
    <property type="nucleotide sequence ID" value="NZ_BMZQ01000001.1"/>
</dbReference>
<dbReference type="EMBL" id="BMZQ01000001">
    <property type="protein sequence ID" value="GHD05368.1"/>
    <property type="molecule type" value="Genomic_DNA"/>
</dbReference>
<evidence type="ECO:0000313" key="2">
    <source>
        <dbReference type="Proteomes" id="UP000630142"/>
    </source>
</evidence>
<gene>
    <name evidence="1" type="ORF">GCM10016234_01280</name>
</gene>
<reference evidence="1" key="1">
    <citation type="journal article" date="2014" name="Int. J. Syst. Evol. Microbiol.">
        <title>Complete genome sequence of Corynebacterium casei LMG S-19264T (=DSM 44701T), isolated from a smear-ripened cheese.</title>
        <authorList>
            <consortium name="US DOE Joint Genome Institute (JGI-PGF)"/>
            <person name="Walter F."/>
            <person name="Albersmeier A."/>
            <person name="Kalinowski J."/>
            <person name="Ruckert C."/>
        </authorList>
    </citation>
    <scope>NUCLEOTIDE SEQUENCE</scope>
    <source>
        <strain evidence="1">KCTC 42249</strain>
    </source>
</reference>
<sequence>MKSILPILIAIVIAITATLGWRFYAYATNTESPYDEVGIELNSRAPRPLNDWACGRLKANFPNAVPPYGCNRDDGTVGWR</sequence>
<dbReference type="Proteomes" id="UP000630142">
    <property type="component" value="Unassembled WGS sequence"/>
</dbReference>
<protein>
    <submittedName>
        <fullName evidence="1">Uncharacterized protein</fullName>
    </submittedName>
</protein>
<comment type="caution">
    <text evidence="1">The sequence shown here is derived from an EMBL/GenBank/DDBJ whole genome shotgun (WGS) entry which is preliminary data.</text>
</comment>